<feature type="region of interest" description="Disordered" evidence="1">
    <location>
        <begin position="133"/>
        <end position="205"/>
    </location>
</feature>
<feature type="compositionally biased region" description="Basic and acidic residues" evidence="1">
    <location>
        <begin position="171"/>
        <end position="181"/>
    </location>
</feature>
<evidence type="ECO:0000313" key="2">
    <source>
        <dbReference type="EMBL" id="PKY52231.1"/>
    </source>
</evidence>
<protein>
    <submittedName>
        <fullName evidence="2">Uncharacterized protein</fullName>
    </submittedName>
</protein>
<reference evidence="2 3" key="1">
    <citation type="submission" date="2015-10" db="EMBL/GenBank/DDBJ databases">
        <title>Genome analyses suggest a sexual origin of heterokaryosis in a supposedly ancient asexual fungus.</title>
        <authorList>
            <person name="Ropars J."/>
            <person name="Sedzielewska K."/>
            <person name="Noel J."/>
            <person name="Charron P."/>
            <person name="Farinelli L."/>
            <person name="Marton T."/>
            <person name="Kruger M."/>
            <person name="Pelin A."/>
            <person name="Brachmann A."/>
            <person name="Corradi N."/>
        </authorList>
    </citation>
    <scope>NUCLEOTIDE SEQUENCE [LARGE SCALE GENOMIC DNA]</scope>
    <source>
        <strain evidence="2 3">A4</strain>
    </source>
</reference>
<proteinExistence type="predicted"/>
<dbReference type="EMBL" id="LLXI01001165">
    <property type="protein sequence ID" value="PKY52231.1"/>
    <property type="molecule type" value="Genomic_DNA"/>
</dbReference>
<organism evidence="2 3">
    <name type="scientific">Rhizophagus irregularis</name>
    <dbReference type="NCBI Taxonomy" id="588596"/>
    <lineage>
        <taxon>Eukaryota</taxon>
        <taxon>Fungi</taxon>
        <taxon>Fungi incertae sedis</taxon>
        <taxon>Mucoromycota</taxon>
        <taxon>Glomeromycotina</taxon>
        <taxon>Glomeromycetes</taxon>
        <taxon>Glomerales</taxon>
        <taxon>Glomeraceae</taxon>
        <taxon>Rhizophagus</taxon>
    </lineage>
</organism>
<keyword evidence="3" id="KW-1185">Reference proteome</keyword>
<feature type="compositionally biased region" description="Basic and acidic residues" evidence="1">
    <location>
        <begin position="33"/>
        <end position="44"/>
    </location>
</feature>
<comment type="caution">
    <text evidence="2">The sequence shown here is derived from an EMBL/GenBank/DDBJ whole genome shotgun (WGS) entry which is preliminary data.</text>
</comment>
<feature type="region of interest" description="Disordered" evidence="1">
    <location>
        <begin position="1"/>
        <end position="55"/>
    </location>
</feature>
<dbReference type="VEuPathDB" id="FungiDB:RhiirA1_538558"/>
<accession>A0A2I1H086</accession>
<dbReference type="VEuPathDB" id="FungiDB:FUN_020981"/>
<feature type="compositionally biased region" description="Polar residues" evidence="1">
    <location>
        <begin position="133"/>
        <end position="170"/>
    </location>
</feature>
<sequence length="283" mass="31660">MSSQNNNQPPHKIFKTTREPDKLLGGTPRQARKINELEKVENKAEPTLTGQSRDATCGCSSSGSIEEINVSTFTPIPSTQIQGILEVHDFDWPNSALLDMGSKDGRTSPGLTFSRYSSKHYAKIPLILNDPQTYDNGELGHQTNDGRSSSSHPFFNHFTSILNDPQTYDNDGSHQTHDERASVTIPNPQTHVGRTSINPQTHGKRVSSSLTLLRYSFNYYARIPSTLNGSQTLPSFPWFLNNPNENNDVSLPPIYNNSTPQQIHLRTLEPVHKPEDPELPFRL</sequence>
<dbReference type="VEuPathDB" id="FungiDB:RhiirFUN_000182"/>
<feature type="compositionally biased region" description="Polar residues" evidence="1">
    <location>
        <begin position="184"/>
        <end position="205"/>
    </location>
</feature>
<name>A0A2I1H086_9GLOM</name>
<dbReference type="Proteomes" id="UP000234323">
    <property type="component" value="Unassembled WGS sequence"/>
</dbReference>
<evidence type="ECO:0000313" key="3">
    <source>
        <dbReference type="Proteomes" id="UP000234323"/>
    </source>
</evidence>
<evidence type="ECO:0000256" key="1">
    <source>
        <dbReference type="SAM" id="MobiDB-lite"/>
    </source>
</evidence>
<dbReference type="AlphaFoldDB" id="A0A2I1H086"/>
<gene>
    <name evidence="2" type="ORF">RhiirA4_469736</name>
</gene>